<dbReference type="Gene3D" id="3.60.120.10">
    <property type="entry name" value="Anthranilate synthase"/>
    <property type="match status" value="1"/>
</dbReference>
<dbReference type="Pfam" id="PF00425">
    <property type="entry name" value="Chorismate_bind"/>
    <property type="match status" value="1"/>
</dbReference>
<sequence length="363" mass="41102">MNQKIYRELSTFASGASLLIRYPQEDKVRYYHDSHFVLLDKIEDLKFQRGFVFAPFDLASGLPILHLPENKCVELSLDKIEIDPIDLDNRQFPITDLYRREFATFNHAVASGEFHKLVLAREAKVGLNMTDDQYPQLFFSLVSLMPSACVYMLHIPTKGIWIGASPEILLHSFESGAETMALAGSVSNLNNKSPESFGSKNLHEHEVVVNYIEDVLKCLDIPYHTKPIETVPAGKVCHLRTPFSIDEPLSLEMMARVVARLHPTPAVAGLPKENAMRFIIDNESLQRDYYAGFFGLWNVDNQTSLYVNLRCANIQYSSNDANLVGRIFAGGGIMPSSQCEEEWQETVLKQSVIRQVLKPYLNE</sequence>
<comment type="caution">
    <text evidence="2">The sequence shown here is derived from an EMBL/GenBank/DDBJ whole genome shotgun (WGS) entry which is preliminary data.</text>
</comment>
<organism evidence="2 3">
    <name type="scientific">Falsiporphyromonas endometrii</name>
    <dbReference type="NCBI Taxonomy" id="1387297"/>
    <lineage>
        <taxon>Bacteria</taxon>
        <taxon>Pseudomonadati</taxon>
        <taxon>Bacteroidota</taxon>
        <taxon>Bacteroidia</taxon>
        <taxon>Bacteroidales</taxon>
        <taxon>Porphyromonadaceae</taxon>
        <taxon>Falsiporphyromonas</taxon>
    </lineage>
</organism>
<dbReference type="PANTHER" id="PTHR42839:SF2">
    <property type="entry name" value="ISOCHORISMATE SYNTHASE ENTC"/>
    <property type="match status" value="1"/>
</dbReference>
<keyword evidence="3" id="KW-1185">Reference proteome</keyword>
<dbReference type="InterPro" id="IPR005801">
    <property type="entry name" value="ADC_synthase"/>
</dbReference>
<name>A0ABV9K817_9PORP</name>
<accession>A0ABV9K817</accession>
<reference evidence="3" key="1">
    <citation type="journal article" date="2019" name="Int. J. Syst. Evol. Microbiol.">
        <title>The Global Catalogue of Microorganisms (GCM) 10K type strain sequencing project: providing services to taxonomists for standard genome sequencing and annotation.</title>
        <authorList>
            <consortium name="The Broad Institute Genomics Platform"/>
            <consortium name="The Broad Institute Genome Sequencing Center for Infectious Disease"/>
            <person name="Wu L."/>
            <person name="Ma J."/>
        </authorList>
    </citation>
    <scope>NUCLEOTIDE SEQUENCE [LARGE SCALE GENOMIC DNA]</scope>
    <source>
        <strain evidence="3">CGMCC 4.7357</strain>
    </source>
</reference>
<dbReference type="PANTHER" id="PTHR42839">
    <property type="entry name" value="ISOCHORISMATE SYNTHASE ENTC"/>
    <property type="match status" value="1"/>
</dbReference>
<dbReference type="Proteomes" id="UP001596020">
    <property type="component" value="Unassembled WGS sequence"/>
</dbReference>
<evidence type="ECO:0000313" key="2">
    <source>
        <dbReference type="EMBL" id="MFC4666340.1"/>
    </source>
</evidence>
<dbReference type="RefSeq" id="WP_380079313.1">
    <property type="nucleotide sequence ID" value="NZ_JBHSGO010000193.1"/>
</dbReference>
<protein>
    <submittedName>
        <fullName evidence="2">Chorismate-binding protein</fullName>
    </submittedName>
</protein>
<dbReference type="SUPFAM" id="SSF56322">
    <property type="entry name" value="ADC synthase"/>
    <property type="match status" value="1"/>
</dbReference>
<gene>
    <name evidence="2" type="ORF">ACFO3G_06995</name>
</gene>
<proteinExistence type="predicted"/>
<dbReference type="InterPro" id="IPR015890">
    <property type="entry name" value="Chorismate_C"/>
</dbReference>
<evidence type="ECO:0000259" key="1">
    <source>
        <dbReference type="Pfam" id="PF00425"/>
    </source>
</evidence>
<feature type="domain" description="Chorismate-utilising enzyme C-terminal" evidence="1">
    <location>
        <begin position="98"/>
        <end position="349"/>
    </location>
</feature>
<dbReference type="EMBL" id="JBHSGO010000193">
    <property type="protein sequence ID" value="MFC4666340.1"/>
    <property type="molecule type" value="Genomic_DNA"/>
</dbReference>
<evidence type="ECO:0000313" key="3">
    <source>
        <dbReference type="Proteomes" id="UP001596020"/>
    </source>
</evidence>